<dbReference type="EMBL" id="LR877155">
    <property type="protein sequence ID" value="CAD2218659.1"/>
    <property type="molecule type" value="Genomic_DNA"/>
</dbReference>
<organism evidence="1 2">
    <name type="scientific">Angomonas deanei</name>
    <dbReference type="NCBI Taxonomy" id="59799"/>
    <lineage>
        <taxon>Eukaryota</taxon>
        <taxon>Discoba</taxon>
        <taxon>Euglenozoa</taxon>
        <taxon>Kinetoplastea</taxon>
        <taxon>Metakinetoplastina</taxon>
        <taxon>Trypanosomatida</taxon>
        <taxon>Trypanosomatidae</taxon>
        <taxon>Strigomonadinae</taxon>
        <taxon>Angomonas</taxon>
    </lineage>
</organism>
<dbReference type="VEuPathDB" id="TriTrypDB:ADEAN_000615000"/>
<dbReference type="AlphaFoldDB" id="A0A7G2CGN0"/>
<accession>A0A7G2CGN0</accession>
<sequence>MRCFRKNTCFKLACALHDSAQNELEELFGHTPSPVASLKNKPLVAQRAPGKVFDSAFALLYVDPKGNHETSVVAALRAARSRLETPSSRFLKANRALWEQALPLVQRCDSISVVVEYLFVLFYAKKYDEVLEKTDSILAQISVDTDILPGDVCAMVRAVALNLVARHEVKRELSSKRLVGYFHFLKRANELCANKTIRHDLLLALQTAIWAGEWFLYQADTREKHLWDALRQVTPPWFIGLHTLSPGEEAKTTFTKEKKNTYSPAYIHVSCSEAVRSGDVAFLKELLDAVAVREKHSPDFAIFSLSVEIAQQLLHLLPPGDAAVGRVMRWLGSSLDVKTVELHGKGHSQLVVGALQQMQGPAAYYCLHSVLGQQPHRLCSVQERHGDVLLGDESLNWSTALSSLQSSIAADETHWRERLPLVLRLLSDAGKYNAFFDLLREYNCENSRGDNLCVAYSLSRAITARNQWWRALDVVHLLGESAVPQNPTDHTFLRLLCENLGSLLARNHRWKETLLLLDLFQTQKDSPRIQQSLDTIRRQFPQHYTGIEPVTERDWRELLRSKDHFKDRDALFWMNYLNSLSHCKLEDCAALSEIPQELLSQRKVMERALAVVEQNGWLGPFARLLEQADQSTLVKDCTTWINVLLGNHMEKRVVCSSYSVFKKYCSVSSGRKYTVLFPTRLQNMTRQFIASNTGFPLTRIKEKKGRGGRIFSLILHGEQEGHTVGASAVLFQSHRLVALVKPAGADTITFANRCLRQQKLFSHYKPIYVLDPLSTGVVVLVRCGEALRKYGANVYFEAYLAPLNEIPTPLLSTSFSSHYQLSFLDSAAPALLVKGRCNVDDLTGDCLTQLEKDINAEGWGFAESSSTLRYSLRIRKVEMLGGGRDNTVVRAFSC</sequence>
<gene>
    <name evidence="1" type="ORF">ADEAN_000615000</name>
</gene>
<protein>
    <submittedName>
        <fullName evidence="1">Uncharacterized protein</fullName>
    </submittedName>
</protein>
<proteinExistence type="predicted"/>
<keyword evidence="2" id="KW-1185">Reference proteome</keyword>
<evidence type="ECO:0000313" key="1">
    <source>
        <dbReference type="EMBL" id="CAD2218659.1"/>
    </source>
</evidence>
<evidence type="ECO:0000313" key="2">
    <source>
        <dbReference type="Proteomes" id="UP000515908"/>
    </source>
</evidence>
<dbReference type="Proteomes" id="UP000515908">
    <property type="component" value="Chromosome 11"/>
</dbReference>
<reference evidence="1 2" key="1">
    <citation type="submission" date="2020-08" db="EMBL/GenBank/DDBJ databases">
        <authorList>
            <person name="Newling K."/>
            <person name="Davey J."/>
            <person name="Forrester S."/>
        </authorList>
    </citation>
    <scope>NUCLEOTIDE SEQUENCE [LARGE SCALE GENOMIC DNA]</scope>
    <source>
        <strain evidence="2">Crithidia deanei Carvalho (ATCC PRA-265)</strain>
    </source>
</reference>
<name>A0A7G2CGN0_9TRYP</name>